<dbReference type="PANTHER" id="PTHR33755">
    <property type="entry name" value="TOXIN PARE1-RELATED"/>
    <property type="match status" value="1"/>
</dbReference>
<dbReference type="InterPro" id="IPR051803">
    <property type="entry name" value="TA_system_RelE-like_toxin"/>
</dbReference>
<dbReference type="Gene3D" id="3.30.2310.20">
    <property type="entry name" value="RelE-like"/>
    <property type="match status" value="1"/>
</dbReference>
<protein>
    <submittedName>
        <fullName evidence="3">Addiction module toxin RelE</fullName>
    </submittedName>
</protein>
<dbReference type="EMBL" id="CP014671">
    <property type="protein sequence ID" value="ANX05338.1"/>
    <property type="molecule type" value="Genomic_DNA"/>
</dbReference>
<keyword evidence="2" id="KW-1277">Toxin-antitoxin system</keyword>
<evidence type="ECO:0000313" key="4">
    <source>
        <dbReference type="Proteomes" id="UP000092952"/>
    </source>
</evidence>
<dbReference type="InterPro" id="IPR007712">
    <property type="entry name" value="RelE/ParE_toxin"/>
</dbReference>
<dbReference type="RefSeq" id="WP_068807244.1">
    <property type="nucleotide sequence ID" value="NZ_CP014671.1"/>
</dbReference>
<dbReference type="KEGG" id="gbi:PG2T_14860"/>
<organism evidence="3 4">
    <name type="scientific">Immundisolibacter cernigliae</name>
    <dbReference type="NCBI Taxonomy" id="1810504"/>
    <lineage>
        <taxon>Bacteria</taxon>
        <taxon>Pseudomonadati</taxon>
        <taxon>Pseudomonadota</taxon>
        <taxon>Gammaproteobacteria</taxon>
        <taxon>Immundisolibacterales</taxon>
        <taxon>Immundisolibacteraceae</taxon>
        <taxon>Immundisolibacter</taxon>
    </lineage>
</organism>
<dbReference type="OrthoDB" id="9798046at2"/>
<dbReference type="AlphaFoldDB" id="A0A1B1YX71"/>
<evidence type="ECO:0000256" key="1">
    <source>
        <dbReference type="ARBA" id="ARBA00006226"/>
    </source>
</evidence>
<dbReference type="Proteomes" id="UP000092952">
    <property type="component" value="Chromosome"/>
</dbReference>
<accession>A0A1B1YX71</accession>
<dbReference type="InterPro" id="IPR035093">
    <property type="entry name" value="RelE/ParE_toxin_dom_sf"/>
</dbReference>
<evidence type="ECO:0000313" key="3">
    <source>
        <dbReference type="EMBL" id="ANX05338.1"/>
    </source>
</evidence>
<sequence length="94" mass="10529">MELLWTPEATQDRDEIFDYIEAHNPAAALALDELFAENAGRLVDHPGLGRPGRVAGTRELVAHQNYVLVYDVTGDLVRVLRVLHAARQWPPDQS</sequence>
<comment type="similarity">
    <text evidence="1">Belongs to the RelE toxin family.</text>
</comment>
<dbReference type="Pfam" id="PF05016">
    <property type="entry name" value="ParE_toxin"/>
    <property type="match status" value="1"/>
</dbReference>
<dbReference type="InParanoid" id="A0A1B1YX71"/>
<proteinExistence type="inferred from homology"/>
<dbReference type="PANTHER" id="PTHR33755:SF6">
    <property type="entry name" value="PLASMID STABILIZATION SYSTEM PROTEIN"/>
    <property type="match status" value="1"/>
</dbReference>
<keyword evidence="4" id="KW-1185">Reference proteome</keyword>
<name>A0A1B1YX71_9GAMM</name>
<evidence type="ECO:0000256" key="2">
    <source>
        <dbReference type="ARBA" id="ARBA00022649"/>
    </source>
</evidence>
<reference evidence="4" key="1">
    <citation type="submission" date="2016-03" db="EMBL/GenBank/DDBJ databases">
        <title>Complete genome sequence of Solimmundus cernigliae, representing a novel lineage of polycyclic aromatic hydrocarbon degraders within the Gammaproteobacteria.</title>
        <authorList>
            <person name="Singleton D.R."/>
            <person name="Dickey A.N."/>
            <person name="Scholl E.H."/>
            <person name="Wright F.A."/>
            <person name="Aitken M.D."/>
        </authorList>
    </citation>
    <scope>NUCLEOTIDE SEQUENCE [LARGE SCALE GENOMIC DNA]</scope>
    <source>
        <strain evidence="4">TR3.2</strain>
    </source>
</reference>
<dbReference type="STRING" id="1810504.PG2T_14860"/>
<gene>
    <name evidence="3" type="ORF">PG2T_14860</name>
</gene>
<dbReference type="NCBIfam" id="TIGR02385">
    <property type="entry name" value="RelE_StbE"/>
    <property type="match status" value="1"/>
</dbReference>